<gene>
    <name evidence="2" type="ORF">Bxe_C1378</name>
</gene>
<keyword evidence="3" id="KW-1185">Reference proteome</keyword>
<dbReference type="KEGG" id="bxe:Bxe_C1378"/>
<name>Q13FB3_PARXL</name>
<proteinExistence type="predicted"/>
<sequence>MLWDLPGILLSGERRIMGRVCHLEIVLGTARPWLIRPLGENGAELCAIIGNGGGLVMFGLRTFRSQPGTRSSDSGPAPVPIGSHRSANRCVTVAGHIRSLTRAMR</sequence>
<evidence type="ECO:0000313" key="3">
    <source>
        <dbReference type="Proteomes" id="UP000001817"/>
    </source>
</evidence>
<evidence type="ECO:0000313" key="2">
    <source>
        <dbReference type="EMBL" id="ABE37226.1"/>
    </source>
</evidence>
<evidence type="ECO:0000256" key="1">
    <source>
        <dbReference type="SAM" id="MobiDB-lite"/>
    </source>
</evidence>
<protein>
    <submittedName>
        <fullName evidence="2">Uncharacterized protein</fullName>
    </submittedName>
</protein>
<reference evidence="2 3" key="1">
    <citation type="journal article" date="2006" name="Proc. Natl. Acad. Sci. U.S.A.">
        <title>Burkholderia xenovorans LB400 harbors a multi-replicon, 9.73-Mbp genome shaped for versatility.</title>
        <authorList>
            <person name="Chain P.S."/>
            <person name="Denef V.J."/>
            <person name="Konstantinidis K.T."/>
            <person name="Vergez L.M."/>
            <person name="Agullo L."/>
            <person name="Reyes V.L."/>
            <person name="Hauser L."/>
            <person name="Cordova M."/>
            <person name="Gomez L."/>
            <person name="Gonzalez M."/>
            <person name="Land M."/>
            <person name="Lao V."/>
            <person name="Larimer F."/>
            <person name="LiPuma J.J."/>
            <person name="Mahenthiralingam E."/>
            <person name="Malfatti S.A."/>
            <person name="Marx C.J."/>
            <person name="Parnell J.J."/>
            <person name="Ramette A."/>
            <person name="Richardson P."/>
            <person name="Seeger M."/>
            <person name="Smith D."/>
            <person name="Spilker T."/>
            <person name="Sul W.J."/>
            <person name="Tsoi T.V."/>
            <person name="Ulrich L.E."/>
            <person name="Zhulin I.B."/>
            <person name="Tiedje J.M."/>
        </authorList>
    </citation>
    <scope>NUCLEOTIDE SEQUENCE [LARGE SCALE GENOMIC DNA]</scope>
    <source>
        <strain evidence="2 3">LB400</strain>
    </source>
</reference>
<dbReference type="AlphaFoldDB" id="Q13FB3"/>
<organism evidence="2 3">
    <name type="scientific">Paraburkholderia xenovorans (strain LB400)</name>
    <dbReference type="NCBI Taxonomy" id="266265"/>
    <lineage>
        <taxon>Bacteria</taxon>
        <taxon>Pseudomonadati</taxon>
        <taxon>Pseudomonadota</taxon>
        <taxon>Betaproteobacteria</taxon>
        <taxon>Burkholderiales</taxon>
        <taxon>Burkholderiaceae</taxon>
        <taxon>Paraburkholderia</taxon>
    </lineage>
</organism>
<dbReference type="Proteomes" id="UP000001817">
    <property type="component" value="Chromosome 3"/>
</dbReference>
<feature type="region of interest" description="Disordered" evidence="1">
    <location>
        <begin position="66"/>
        <end position="85"/>
    </location>
</feature>
<dbReference type="EMBL" id="CP000272">
    <property type="protein sequence ID" value="ABE37226.1"/>
    <property type="molecule type" value="Genomic_DNA"/>
</dbReference>
<accession>Q13FB3</accession>